<organism evidence="2 3">
    <name type="scientific">Aestuariispira insulae</name>
    <dbReference type="NCBI Taxonomy" id="1461337"/>
    <lineage>
        <taxon>Bacteria</taxon>
        <taxon>Pseudomonadati</taxon>
        <taxon>Pseudomonadota</taxon>
        <taxon>Alphaproteobacteria</taxon>
        <taxon>Rhodospirillales</taxon>
        <taxon>Kiloniellaceae</taxon>
        <taxon>Aestuariispira</taxon>
    </lineage>
</organism>
<reference evidence="2 3" key="1">
    <citation type="submission" date="2018-07" db="EMBL/GenBank/DDBJ databases">
        <title>Genomic Encyclopedia of Type Strains, Phase III (KMG-III): the genomes of soil and plant-associated and newly described type strains.</title>
        <authorList>
            <person name="Whitman W."/>
        </authorList>
    </citation>
    <scope>NUCLEOTIDE SEQUENCE [LARGE SCALE GENOMIC DNA]</scope>
    <source>
        <strain evidence="2 3">CECT 8488</strain>
    </source>
</reference>
<proteinExistence type="predicted"/>
<dbReference type="Proteomes" id="UP000256845">
    <property type="component" value="Unassembled WGS sequence"/>
</dbReference>
<dbReference type="SUPFAM" id="SSF54593">
    <property type="entry name" value="Glyoxalase/Bleomycin resistance protein/Dihydroxybiphenyl dioxygenase"/>
    <property type="match status" value="1"/>
</dbReference>
<dbReference type="InterPro" id="IPR029068">
    <property type="entry name" value="Glyas_Bleomycin-R_OHBP_Dase"/>
</dbReference>
<dbReference type="EMBL" id="QRDW01000001">
    <property type="protein sequence ID" value="RED53241.1"/>
    <property type="molecule type" value="Genomic_DNA"/>
</dbReference>
<sequence length="117" mass="13762">MRIVSLFPVFPTKCLEECRQFYQNLGFQISYEDDFFLHLSWRENPLLQIGFKKAQTVRPSNHGILALEVEDVDAVYALLKDKGMRIEQELEDLPWQHRQFSIRAPDGQSVEVFTQTE</sequence>
<dbReference type="InterPro" id="IPR037523">
    <property type="entry name" value="VOC_core"/>
</dbReference>
<keyword evidence="3" id="KW-1185">Reference proteome</keyword>
<evidence type="ECO:0000313" key="2">
    <source>
        <dbReference type="EMBL" id="RED53241.1"/>
    </source>
</evidence>
<evidence type="ECO:0000259" key="1">
    <source>
        <dbReference type="PROSITE" id="PS51819"/>
    </source>
</evidence>
<dbReference type="PROSITE" id="PS51819">
    <property type="entry name" value="VOC"/>
    <property type="match status" value="1"/>
</dbReference>
<accession>A0A3D9HV38</accession>
<gene>
    <name evidence="2" type="ORF">DFP90_10123</name>
</gene>
<comment type="caution">
    <text evidence="2">The sequence shown here is derived from an EMBL/GenBank/DDBJ whole genome shotgun (WGS) entry which is preliminary data.</text>
</comment>
<protein>
    <submittedName>
        <fullName evidence="2">Glyoxalase-like protein</fullName>
    </submittedName>
</protein>
<evidence type="ECO:0000313" key="3">
    <source>
        <dbReference type="Proteomes" id="UP000256845"/>
    </source>
</evidence>
<dbReference type="Gene3D" id="3.30.720.110">
    <property type="match status" value="1"/>
</dbReference>
<feature type="domain" description="VOC" evidence="1">
    <location>
        <begin position="2"/>
        <end position="115"/>
    </location>
</feature>
<dbReference type="Pfam" id="PF00903">
    <property type="entry name" value="Glyoxalase"/>
    <property type="match status" value="1"/>
</dbReference>
<dbReference type="Gene3D" id="3.30.720.120">
    <property type="match status" value="1"/>
</dbReference>
<dbReference type="RefSeq" id="WP_181905113.1">
    <property type="nucleotide sequence ID" value="NZ_QRDW01000001.1"/>
</dbReference>
<dbReference type="InterPro" id="IPR004360">
    <property type="entry name" value="Glyas_Fos-R_dOase_dom"/>
</dbReference>
<name>A0A3D9HV38_9PROT</name>
<dbReference type="AlphaFoldDB" id="A0A3D9HV38"/>